<comment type="caution">
    <text evidence="1">The sequence shown here is derived from an EMBL/GenBank/DDBJ whole genome shotgun (WGS) entry which is preliminary data.</text>
</comment>
<dbReference type="EMBL" id="JAQKAB010000009">
    <property type="protein sequence ID" value="MDA7027693.1"/>
    <property type="molecule type" value="Genomic_DNA"/>
</dbReference>
<evidence type="ECO:0000313" key="1">
    <source>
        <dbReference type="EMBL" id="MDA7027693.1"/>
    </source>
</evidence>
<dbReference type="Pfam" id="PF10750">
    <property type="entry name" value="DUF2536"/>
    <property type="match status" value="1"/>
</dbReference>
<reference evidence="1 2" key="1">
    <citation type="submission" date="2023-01" db="EMBL/GenBank/DDBJ databases">
        <title>Bacillus changyiensis sp. nov., isolated from a coastal deposit.</title>
        <authorList>
            <person name="Xiao G."/>
            <person name="Lai Q."/>
            <person name="Hu Z."/>
            <person name="Shao Z."/>
        </authorList>
    </citation>
    <scope>NUCLEOTIDE SEQUENCE [LARGE SCALE GENOMIC DNA]</scope>
    <source>
        <strain evidence="1 2">CLL-7-23</strain>
    </source>
</reference>
<keyword evidence="2" id="KW-1185">Reference proteome</keyword>
<protein>
    <submittedName>
        <fullName evidence="1">DUF2536 family protein</fullName>
    </submittedName>
</protein>
<dbReference type="InterPro" id="IPR019686">
    <property type="entry name" value="DUF2536"/>
</dbReference>
<dbReference type="RefSeq" id="WP_271341515.1">
    <property type="nucleotide sequence ID" value="NZ_JAQKAB010000009.1"/>
</dbReference>
<accession>A0ABT4X5X5</accession>
<gene>
    <name evidence="1" type="ORF">PJ311_13985</name>
</gene>
<evidence type="ECO:0000313" key="2">
    <source>
        <dbReference type="Proteomes" id="UP001211894"/>
    </source>
</evidence>
<proteinExistence type="predicted"/>
<organism evidence="1 2">
    <name type="scientific">Bacillus changyiensis</name>
    <dbReference type="NCBI Taxonomy" id="3004103"/>
    <lineage>
        <taxon>Bacteria</taxon>
        <taxon>Bacillati</taxon>
        <taxon>Bacillota</taxon>
        <taxon>Bacilli</taxon>
        <taxon>Bacillales</taxon>
        <taxon>Bacillaceae</taxon>
        <taxon>Bacillus</taxon>
    </lineage>
</organism>
<sequence>MPFELDLIKDKIEFFEAMTLEKLEKKVNQQIENNQALLLKVHSVSHQTAVMDNRVLYSAVVHFKAE</sequence>
<dbReference type="Proteomes" id="UP001211894">
    <property type="component" value="Unassembled WGS sequence"/>
</dbReference>
<name>A0ABT4X5X5_9BACI</name>